<evidence type="ECO:0000256" key="4">
    <source>
        <dbReference type="ARBA" id="ARBA00023004"/>
    </source>
</evidence>
<dbReference type="GO" id="GO:0016491">
    <property type="term" value="F:oxidoreductase activity"/>
    <property type="evidence" value="ECO:0007669"/>
    <property type="project" value="UniProtKB-KW"/>
</dbReference>
<keyword evidence="5" id="KW-0411">Iron-sulfur</keyword>
<dbReference type="SUPFAM" id="SSF51905">
    <property type="entry name" value="FAD/NAD(P)-binding domain"/>
    <property type="match status" value="1"/>
</dbReference>
<gene>
    <name evidence="6" type="ORF">S01H4_10662</name>
</gene>
<dbReference type="InterPro" id="IPR039650">
    <property type="entry name" value="HdrA-like"/>
</dbReference>
<accession>X1A1X1</accession>
<evidence type="ECO:0000256" key="2">
    <source>
        <dbReference type="ARBA" id="ARBA00022723"/>
    </source>
</evidence>
<comment type="caution">
    <text evidence="6">The sequence shown here is derived from an EMBL/GenBank/DDBJ whole genome shotgun (WGS) entry which is preliminary data.</text>
</comment>
<evidence type="ECO:0000313" key="6">
    <source>
        <dbReference type="EMBL" id="GAG66778.1"/>
    </source>
</evidence>
<evidence type="ECO:0000256" key="3">
    <source>
        <dbReference type="ARBA" id="ARBA00023002"/>
    </source>
</evidence>
<dbReference type="Gene3D" id="3.50.50.60">
    <property type="entry name" value="FAD/NAD(P)-binding domain"/>
    <property type="match status" value="1"/>
</dbReference>
<dbReference type="GO" id="GO:0051539">
    <property type="term" value="F:4 iron, 4 sulfur cluster binding"/>
    <property type="evidence" value="ECO:0007669"/>
    <property type="project" value="UniProtKB-KW"/>
</dbReference>
<feature type="non-terminal residue" evidence="6">
    <location>
        <position position="1"/>
    </location>
</feature>
<proteinExistence type="predicted"/>
<dbReference type="InterPro" id="IPR036188">
    <property type="entry name" value="FAD/NAD-bd_sf"/>
</dbReference>
<keyword evidence="1" id="KW-0004">4Fe-4S</keyword>
<dbReference type="AlphaFoldDB" id="X1A1X1"/>
<dbReference type="EMBL" id="BART01004131">
    <property type="protein sequence ID" value="GAG66778.1"/>
    <property type="molecule type" value="Genomic_DNA"/>
</dbReference>
<sequence length="168" mass="18687">NSYCSKVCCMHAMKQAHLVKEKTGAQVYELYTDIRASGKGYEEFYERVQREGVLFIRGRGAEVVMQGDQLMVKAEDTGLGRPITLPVDLVILSTGMTPRRDSEMVARTFHITRDRHGFFMEAHPKLRPFHSNTDGLFLGGTCQAPRDIPDTVAHANAAAALYRTAPAT</sequence>
<dbReference type="PANTHER" id="PTHR43498:SF1">
    <property type="entry name" value="COB--COM HETERODISULFIDE REDUCTASE IRON-SULFUR SUBUNIT A"/>
    <property type="match status" value="1"/>
</dbReference>
<evidence type="ECO:0000256" key="5">
    <source>
        <dbReference type="ARBA" id="ARBA00023014"/>
    </source>
</evidence>
<keyword evidence="4" id="KW-0408">Iron</keyword>
<dbReference type="GO" id="GO:0046872">
    <property type="term" value="F:metal ion binding"/>
    <property type="evidence" value="ECO:0007669"/>
    <property type="project" value="UniProtKB-KW"/>
</dbReference>
<organism evidence="6">
    <name type="scientific">marine sediment metagenome</name>
    <dbReference type="NCBI Taxonomy" id="412755"/>
    <lineage>
        <taxon>unclassified sequences</taxon>
        <taxon>metagenomes</taxon>
        <taxon>ecological metagenomes</taxon>
    </lineage>
</organism>
<protein>
    <submittedName>
        <fullName evidence="6">Uncharacterized protein</fullName>
    </submittedName>
</protein>
<keyword evidence="3" id="KW-0560">Oxidoreductase</keyword>
<reference evidence="6" key="1">
    <citation type="journal article" date="2014" name="Front. Microbiol.">
        <title>High frequency of phylogenetically diverse reductive dehalogenase-homologous genes in deep subseafloor sedimentary metagenomes.</title>
        <authorList>
            <person name="Kawai M."/>
            <person name="Futagami T."/>
            <person name="Toyoda A."/>
            <person name="Takaki Y."/>
            <person name="Nishi S."/>
            <person name="Hori S."/>
            <person name="Arai W."/>
            <person name="Tsubouchi T."/>
            <person name="Morono Y."/>
            <person name="Uchiyama I."/>
            <person name="Ito T."/>
            <person name="Fujiyama A."/>
            <person name="Inagaki F."/>
            <person name="Takami H."/>
        </authorList>
    </citation>
    <scope>NUCLEOTIDE SEQUENCE</scope>
    <source>
        <strain evidence="6">Expedition CK06-06</strain>
    </source>
</reference>
<name>X1A1X1_9ZZZZ</name>
<evidence type="ECO:0000256" key="1">
    <source>
        <dbReference type="ARBA" id="ARBA00022485"/>
    </source>
</evidence>
<dbReference type="PANTHER" id="PTHR43498">
    <property type="entry name" value="FERREDOXIN:COB-COM HETERODISULFIDE REDUCTASE SUBUNIT A"/>
    <property type="match status" value="1"/>
</dbReference>
<keyword evidence="2" id="KW-0479">Metal-binding</keyword>